<evidence type="ECO:0000256" key="3">
    <source>
        <dbReference type="ARBA" id="ARBA00022475"/>
    </source>
</evidence>
<evidence type="ECO:0000256" key="4">
    <source>
        <dbReference type="ARBA" id="ARBA00022692"/>
    </source>
</evidence>
<dbReference type="EMBL" id="LUTU01000010">
    <property type="protein sequence ID" value="OAJ67131.1"/>
    <property type="molecule type" value="Genomic_DNA"/>
</dbReference>
<protein>
    <submittedName>
        <fullName evidence="9">Binding-protein-dependent transport system inner membrane protein</fullName>
    </submittedName>
</protein>
<dbReference type="Proteomes" id="UP000077786">
    <property type="component" value="Unassembled WGS sequence"/>
</dbReference>
<evidence type="ECO:0000259" key="8">
    <source>
        <dbReference type="PROSITE" id="PS50928"/>
    </source>
</evidence>
<keyword evidence="3" id="KW-1003">Cell membrane</keyword>
<evidence type="ECO:0000256" key="7">
    <source>
        <dbReference type="RuleBase" id="RU363032"/>
    </source>
</evidence>
<accession>A0A1B6VIT0</accession>
<evidence type="ECO:0000256" key="1">
    <source>
        <dbReference type="ARBA" id="ARBA00004651"/>
    </source>
</evidence>
<name>A0A1B6VIT0_9PROT</name>
<dbReference type="PANTHER" id="PTHR43386">
    <property type="entry name" value="OLIGOPEPTIDE TRANSPORT SYSTEM PERMEASE PROTEIN APPC"/>
    <property type="match status" value="1"/>
</dbReference>
<comment type="similarity">
    <text evidence="7">Belongs to the binding-protein-dependent transport system permease family.</text>
</comment>
<dbReference type="OrthoDB" id="9766870at2"/>
<gene>
    <name evidence="9" type="ORF">A0123_02277</name>
</gene>
<organism evidence="9 10">
    <name type="scientific">Gluconobacter cerinus</name>
    <dbReference type="NCBI Taxonomy" id="38307"/>
    <lineage>
        <taxon>Bacteria</taxon>
        <taxon>Pseudomonadati</taxon>
        <taxon>Pseudomonadota</taxon>
        <taxon>Alphaproteobacteria</taxon>
        <taxon>Acetobacterales</taxon>
        <taxon>Acetobacteraceae</taxon>
        <taxon>Gluconobacter</taxon>
    </lineage>
</organism>
<sequence>MIAMIGKLRSRHDRALLLIVFWLLLALFGPLCSSHDPGAIGSQAVFSAPSVAHLLGTDYLGRDTLARLLNGIRHTVLLCFASTLVSCSVGTFLGIAAVTARPWVEALTGRLADGFLSIPSLLFALLVIAVFGTSTTALIMTMGVIYTPGAYRTSRALAQRIARLDFVTVARARGESTPYIILQEILPNMTGPMITDVGLRFIYSVLLLSNLSFLGIGVQPPEVDLGSMVRENMLGMAYGSPAMIVPVVVIGILTVGINVALDSSSGRR</sequence>
<evidence type="ECO:0000256" key="5">
    <source>
        <dbReference type="ARBA" id="ARBA00022989"/>
    </source>
</evidence>
<evidence type="ECO:0000256" key="2">
    <source>
        <dbReference type="ARBA" id="ARBA00022448"/>
    </source>
</evidence>
<dbReference type="Gene3D" id="1.10.3720.10">
    <property type="entry name" value="MetI-like"/>
    <property type="match status" value="1"/>
</dbReference>
<dbReference type="SUPFAM" id="SSF161098">
    <property type="entry name" value="MetI-like"/>
    <property type="match status" value="1"/>
</dbReference>
<keyword evidence="5 7" id="KW-1133">Transmembrane helix</keyword>
<dbReference type="RefSeq" id="WP_064274947.1">
    <property type="nucleotide sequence ID" value="NZ_LUTU01000010.1"/>
</dbReference>
<comment type="subcellular location">
    <subcellularLocation>
        <location evidence="1 7">Cell membrane</location>
        <topology evidence="1 7">Multi-pass membrane protein</topology>
    </subcellularLocation>
</comment>
<dbReference type="PANTHER" id="PTHR43386:SF25">
    <property type="entry name" value="PEPTIDE ABC TRANSPORTER PERMEASE PROTEIN"/>
    <property type="match status" value="1"/>
</dbReference>
<dbReference type="AlphaFoldDB" id="A0A1B6VIT0"/>
<evidence type="ECO:0000256" key="6">
    <source>
        <dbReference type="ARBA" id="ARBA00023136"/>
    </source>
</evidence>
<feature type="transmembrane region" description="Helical" evidence="7">
    <location>
        <begin position="120"/>
        <end position="146"/>
    </location>
</feature>
<dbReference type="PATRIC" id="fig|38307.3.peg.2374"/>
<feature type="transmembrane region" description="Helical" evidence="7">
    <location>
        <begin position="74"/>
        <end position="100"/>
    </location>
</feature>
<evidence type="ECO:0000313" key="10">
    <source>
        <dbReference type="Proteomes" id="UP000077786"/>
    </source>
</evidence>
<keyword evidence="2 7" id="KW-0813">Transport</keyword>
<feature type="transmembrane region" description="Helical" evidence="7">
    <location>
        <begin position="238"/>
        <end position="261"/>
    </location>
</feature>
<dbReference type="PROSITE" id="PS50928">
    <property type="entry name" value="ABC_TM1"/>
    <property type="match status" value="1"/>
</dbReference>
<evidence type="ECO:0000313" key="9">
    <source>
        <dbReference type="EMBL" id="OAJ67131.1"/>
    </source>
</evidence>
<dbReference type="InterPro" id="IPR035906">
    <property type="entry name" value="MetI-like_sf"/>
</dbReference>
<proteinExistence type="inferred from homology"/>
<comment type="caution">
    <text evidence="9">The sequence shown here is derived from an EMBL/GenBank/DDBJ whole genome shotgun (WGS) entry which is preliminary data.</text>
</comment>
<keyword evidence="4 7" id="KW-0812">Transmembrane</keyword>
<keyword evidence="6 7" id="KW-0472">Membrane</keyword>
<dbReference type="InterPro" id="IPR000515">
    <property type="entry name" value="MetI-like"/>
</dbReference>
<feature type="transmembrane region" description="Helical" evidence="7">
    <location>
        <begin position="197"/>
        <end position="218"/>
    </location>
</feature>
<reference evidence="9 10" key="1">
    <citation type="submission" date="2016-03" db="EMBL/GenBank/DDBJ databases">
        <title>Draft genome sequence of Gluconobacter cerinus strain CECT 9110.</title>
        <authorList>
            <person name="Sainz F."/>
            <person name="Mas A."/>
            <person name="Torija M.J."/>
        </authorList>
    </citation>
    <scope>NUCLEOTIDE SEQUENCE [LARGE SCALE GENOMIC DNA]</scope>
    <source>
        <strain evidence="9 10">CECT 9110</strain>
    </source>
</reference>
<dbReference type="GO" id="GO:0005886">
    <property type="term" value="C:plasma membrane"/>
    <property type="evidence" value="ECO:0007669"/>
    <property type="project" value="UniProtKB-SubCell"/>
</dbReference>
<dbReference type="InterPro" id="IPR050366">
    <property type="entry name" value="BP-dependent_transpt_permease"/>
</dbReference>
<dbReference type="GO" id="GO:0055085">
    <property type="term" value="P:transmembrane transport"/>
    <property type="evidence" value="ECO:0007669"/>
    <property type="project" value="InterPro"/>
</dbReference>
<dbReference type="Pfam" id="PF00528">
    <property type="entry name" value="BPD_transp_1"/>
    <property type="match status" value="1"/>
</dbReference>
<feature type="domain" description="ABC transmembrane type-1" evidence="8">
    <location>
        <begin position="72"/>
        <end position="261"/>
    </location>
</feature>
<dbReference type="CDD" id="cd06261">
    <property type="entry name" value="TM_PBP2"/>
    <property type="match status" value="1"/>
</dbReference>